<evidence type="ECO:0000313" key="2">
    <source>
        <dbReference type="Proteomes" id="UP000824890"/>
    </source>
</evidence>
<evidence type="ECO:0000313" key="1">
    <source>
        <dbReference type="EMBL" id="KAH0876835.1"/>
    </source>
</evidence>
<organism evidence="1 2">
    <name type="scientific">Brassica napus</name>
    <name type="common">Rape</name>
    <dbReference type="NCBI Taxonomy" id="3708"/>
    <lineage>
        <taxon>Eukaryota</taxon>
        <taxon>Viridiplantae</taxon>
        <taxon>Streptophyta</taxon>
        <taxon>Embryophyta</taxon>
        <taxon>Tracheophyta</taxon>
        <taxon>Spermatophyta</taxon>
        <taxon>Magnoliopsida</taxon>
        <taxon>eudicotyledons</taxon>
        <taxon>Gunneridae</taxon>
        <taxon>Pentapetalae</taxon>
        <taxon>rosids</taxon>
        <taxon>malvids</taxon>
        <taxon>Brassicales</taxon>
        <taxon>Brassicaceae</taxon>
        <taxon>Brassiceae</taxon>
        <taxon>Brassica</taxon>
    </lineage>
</organism>
<gene>
    <name evidence="1" type="ORF">HID58_064229</name>
</gene>
<accession>A0ABQ7Z9R5</accession>
<comment type="caution">
    <text evidence="1">The sequence shown here is derived from an EMBL/GenBank/DDBJ whole genome shotgun (WGS) entry which is preliminary data.</text>
</comment>
<reference evidence="1 2" key="1">
    <citation type="submission" date="2021-05" db="EMBL/GenBank/DDBJ databases">
        <title>Genome Assembly of Synthetic Allotetraploid Brassica napus Reveals Homoeologous Exchanges between Subgenomes.</title>
        <authorList>
            <person name="Davis J.T."/>
        </authorList>
    </citation>
    <scope>NUCLEOTIDE SEQUENCE [LARGE SCALE GENOMIC DNA]</scope>
    <source>
        <strain evidence="2">cv. Da-Ae</strain>
        <tissue evidence="1">Seedling</tissue>
    </source>
</reference>
<dbReference type="Proteomes" id="UP000824890">
    <property type="component" value="Unassembled WGS sequence"/>
</dbReference>
<feature type="non-terminal residue" evidence="1">
    <location>
        <position position="1"/>
    </location>
</feature>
<proteinExistence type="predicted"/>
<keyword evidence="2" id="KW-1185">Reference proteome</keyword>
<name>A0ABQ7Z9R5_BRANA</name>
<dbReference type="EMBL" id="JAGKQM010000015">
    <property type="protein sequence ID" value="KAH0876835.1"/>
    <property type="molecule type" value="Genomic_DNA"/>
</dbReference>
<protein>
    <submittedName>
        <fullName evidence="1">Uncharacterized protein</fullName>
    </submittedName>
</protein>
<sequence>SLPLHLLLFNDTLNNSNVSKPPPLSLLYILDRQARIGTSQISFSQLLFLLSQPFFMPPSTISALVGLGRLLRITPIPTFFSLQVITSLPLHPIVFSSDALASPAVIAEQHSLMILDQFECFFEGLLDADANNSCVCCVLMLKLLSGEEKDPHSVTTKRLWEEESKSSLK</sequence>